<keyword evidence="3" id="KW-1185">Reference proteome</keyword>
<name>A0A439CS59_9PEZI</name>
<reference evidence="2 3" key="1">
    <citation type="submission" date="2018-12" db="EMBL/GenBank/DDBJ databases">
        <title>Draft genome sequence of Xylaria grammica IHI A82.</title>
        <authorList>
            <person name="Buettner E."/>
            <person name="Kellner H."/>
        </authorList>
    </citation>
    <scope>NUCLEOTIDE SEQUENCE [LARGE SCALE GENOMIC DNA]</scope>
    <source>
        <strain evidence="2 3">IHI A82</strain>
    </source>
</reference>
<feature type="region of interest" description="Disordered" evidence="1">
    <location>
        <begin position="1"/>
        <end position="103"/>
    </location>
</feature>
<feature type="compositionally biased region" description="Basic and acidic residues" evidence="1">
    <location>
        <begin position="205"/>
        <end position="222"/>
    </location>
</feature>
<gene>
    <name evidence="2" type="ORF">EKO27_g10137</name>
</gene>
<feature type="compositionally biased region" description="Acidic residues" evidence="1">
    <location>
        <begin position="25"/>
        <end position="59"/>
    </location>
</feature>
<proteinExistence type="predicted"/>
<evidence type="ECO:0000256" key="1">
    <source>
        <dbReference type="SAM" id="MobiDB-lite"/>
    </source>
</evidence>
<evidence type="ECO:0000313" key="2">
    <source>
        <dbReference type="EMBL" id="RWA04973.1"/>
    </source>
</evidence>
<feature type="region of interest" description="Disordered" evidence="1">
    <location>
        <begin position="205"/>
        <end position="269"/>
    </location>
</feature>
<feature type="region of interest" description="Disordered" evidence="1">
    <location>
        <begin position="165"/>
        <end position="187"/>
    </location>
</feature>
<dbReference type="EMBL" id="RYZI01000494">
    <property type="protein sequence ID" value="RWA04973.1"/>
    <property type="molecule type" value="Genomic_DNA"/>
</dbReference>
<feature type="compositionally biased region" description="Low complexity" evidence="1">
    <location>
        <begin position="93"/>
        <end position="103"/>
    </location>
</feature>
<evidence type="ECO:0000313" key="3">
    <source>
        <dbReference type="Proteomes" id="UP000286045"/>
    </source>
</evidence>
<protein>
    <submittedName>
        <fullName evidence="2">Uncharacterized protein</fullName>
    </submittedName>
</protein>
<accession>A0A439CS59</accession>
<sequence>MQMVHNKTISLDDPTICPPNSTSDGDSDSDSDSDYDDGDDADEEDDDDDEFGDGSDLELEATAGDIPKTPTRLVPQAANKAASRATSQTVPRAAPQAAPQAIGQAAPTSIPQVVTQTTVAAAPVARAPQALPQGWRLRPSPQALRPRPVQYTPIQYTTEAYSFSQSASTNTVARQPMRPPRPTNRNAHQRVFAIDPRLEHRVEVARDPTLDPYPERFLEPRSGEVPSRYTTAATQLRLREERQRQQPPARPSNPVTTQHGDNYRPAAPNQQIINESRIIRAWIRDNYLPVPVAGMQGGQGQIYRRNAAYPNPATMSSQVLVREYCVLYAEIVRRAFLGRAPGQPRRAP</sequence>
<comment type="caution">
    <text evidence="2">The sequence shown here is derived from an EMBL/GenBank/DDBJ whole genome shotgun (WGS) entry which is preliminary data.</text>
</comment>
<organism evidence="2 3">
    <name type="scientific">Xylaria grammica</name>
    <dbReference type="NCBI Taxonomy" id="363999"/>
    <lineage>
        <taxon>Eukaryota</taxon>
        <taxon>Fungi</taxon>
        <taxon>Dikarya</taxon>
        <taxon>Ascomycota</taxon>
        <taxon>Pezizomycotina</taxon>
        <taxon>Sordariomycetes</taxon>
        <taxon>Xylariomycetidae</taxon>
        <taxon>Xylariales</taxon>
        <taxon>Xylariaceae</taxon>
        <taxon>Xylaria</taxon>
    </lineage>
</organism>
<dbReference type="AlphaFoldDB" id="A0A439CS59"/>
<dbReference type="Proteomes" id="UP000286045">
    <property type="component" value="Unassembled WGS sequence"/>
</dbReference>